<dbReference type="OrthoDB" id="226715at2157"/>
<proteinExistence type="predicted"/>
<dbReference type="AlphaFoldDB" id="A0A1G8RWM7"/>
<organism evidence="1 2">
    <name type="scientific">Halovenus aranensis</name>
    <dbReference type="NCBI Taxonomy" id="890420"/>
    <lineage>
        <taxon>Archaea</taxon>
        <taxon>Methanobacteriati</taxon>
        <taxon>Methanobacteriota</taxon>
        <taxon>Stenosarchaea group</taxon>
        <taxon>Halobacteria</taxon>
        <taxon>Halobacteriales</taxon>
        <taxon>Haloarculaceae</taxon>
        <taxon>Halovenus</taxon>
    </lineage>
</organism>
<dbReference type="STRING" id="890420.SAMN05216226_101162"/>
<accession>A0A1G8RWM7</accession>
<keyword evidence="2" id="KW-1185">Reference proteome</keyword>
<gene>
    <name evidence="1" type="ORF">SAMN05216226_101162</name>
</gene>
<dbReference type="RefSeq" id="WP_092698439.1">
    <property type="nucleotide sequence ID" value="NZ_FNFC01000001.1"/>
</dbReference>
<sequence>MNRRAVSIAVTHALTLAITTVLVSGLLLGAGTVLDGQEKRAAESQFDEIGSDLTAQLNTLDRLNETGSTVNVSVEPEYPGSVAGRSWSFEVVPGSESDTYDTPSVIQIESPHYERTAEYPVGNETRIDYGSPDNSDTPVLSLCAGTITIGECE</sequence>
<dbReference type="Proteomes" id="UP000198856">
    <property type="component" value="Unassembled WGS sequence"/>
</dbReference>
<dbReference type="InterPro" id="IPR055690">
    <property type="entry name" value="DUF7266"/>
</dbReference>
<protein>
    <submittedName>
        <fullName evidence="1">Uncharacterized protein</fullName>
    </submittedName>
</protein>
<evidence type="ECO:0000313" key="1">
    <source>
        <dbReference type="EMBL" id="SDJ21347.1"/>
    </source>
</evidence>
<dbReference type="Pfam" id="PF23928">
    <property type="entry name" value="DUF7266"/>
    <property type="match status" value="1"/>
</dbReference>
<name>A0A1G8RWM7_9EURY</name>
<evidence type="ECO:0000313" key="2">
    <source>
        <dbReference type="Proteomes" id="UP000198856"/>
    </source>
</evidence>
<dbReference type="EMBL" id="FNFC01000001">
    <property type="protein sequence ID" value="SDJ21347.1"/>
    <property type="molecule type" value="Genomic_DNA"/>
</dbReference>
<reference evidence="1 2" key="1">
    <citation type="submission" date="2016-10" db="EMBL/GenBank/DDBJ databases">
        <authorList>
            <person name="de Groot N.N."/>
        </authorList>
    </citation>
    <scope>NUCLEOTIDE SEQUENCE [LARGE SCALE GENOMIC DNA]</scope>
    <source>
        <strain evidence="1 2">IBRC-M10015</strain>
    </source>
</reference>